<evidence type="ECO:0000256" key="5">
    <source>
        <dbReference type="ARBA" id="ARBA00023125"/>
    </source>
</evidence>
<evidence type="ECO:0000256" key="4">
    <source>
        <dbReference type="ARBA" id="ARBA00023015"/>
    </source>
</evidence>
<proteinExistence type="predicted"/>
<evidence type="ECO:0000256" key="2">
    <source>
        <dbReference type="ARBA" id="ARBA00022473"/>
    </source>
</evidence>
<evidence type="ECO:0000256" key="7">
    <source>
        <dbReference type="ARBA" id="ARBA00023242"/>
    </source>
</evidence>
<dbReference type="SMART" id="SM00351">
    <property type="entry name" value="PAX"/>
    <property type="match status" value="1"/>
</dbReference>
<dbReference type="GO" id="GO:0000978">
    <property type="term" value="F:RNA polymerase II cis-regulatory region sequence-specific DNA binding"/>
    <property type="evidence" value="ECO:0007669"/>
    <property type="project" value="TreeGrafter"/>
</dbReference>
<keyword evidence="6" id="KW-0804">Transcription</keyword>
<dbReference type="InterPro" id="IPR043565">
    <property type="entry name" value="PAX_fam"/>
</dbReference>
<keyword evidence="3" id="KW-0563">Paired box</keyword>
<dbReference type="InterPro" id="IPR001523">
    <property type="entry name" value="Paired_dom"/>
</dbReference>
<feature type="domain" description="Paired" evidence="9">
    <location>
        <begin position="362"/>
        <end position="488"/>
    </location>
</feature>
<keyword evidence="11" id="KW-1185">Reference proteome</keyword>
<dbReference type="PROSITE" id="PS00034">
    <property type="entry name" value="PAIRED_1"/>
    <property type="match status" value="1"/>
</dbReference>
<dbReference type="InterPro" id="IPR036388">
    <property type="entry name" value="WH-like_DNA-bd_sf"/>
</dbReference>
<sequence length="1441" mass="161756">MSTMKYLWPSTAFVLGNSMGLNTSNGSTFNSFNSSSSSSNSSSSSCSSSSSSSSFSSDISQHLINSMNSNELIHSTANNSSSIPNGIVQNLNYLHNLNHHDNNPNQNDRFHQMNSYSHDNINFINIHDSSEQQQQSIEIEECNSSSIMEKTNKSIPVYGLKPTWSFRDNNDISCLPITCNNYDASKCQCAVVAAAAAASYARSCLYHGVAMAAASYNNFDPCSYAPLSISCTITPTTTSNLINSVGSTLNSSSTMPDMNLSYHRSFCTSISSSVTSLSPSPLLPIYSTIQQTRDYHPHHQHTLSTFPSSTQQTNPMFLPPPPTYHQSGMFDFNPLNSYSYTNYHQHIGNANSSNTVLAAAAAHKHVQYFQGIYSRTKSNKAKVRQQIVQLANQNVRPCDISRQLRVSHGCVSKILGRYYETGSIRPGVIGGSKPKVATASVVEAICKYKEDNPTMFAWEIRDRLLKDQICTVENVPSVSSINRIDNQTAMESHNILSRKRAHRQLHNISPTCKTHLSQESNYRDSPATTPLSLQIDSSPKSIKPSDYGHENYSNHSPITLPIVRGRPTSATILITSSLPSSTTTMKSNTIAPSMKSSFKQLMFTDKTTSNLLNSDIKYFHHSPTVLNDSVTERTYDTTSTNTSNSNYPDISYVFPNNNHISNTINSLHYSQFNRNYDETIEHLNQAVNSNLSSVISSESYEPFKNQLNNLNFRINERKQNNERVEDFEERNHLTIFNKSIMNTVDTAAVAAITTTTATTNDNDNGDKDPTLPKIINTLSNGVSNKLNTNFTINEQKSLHNQHINDEYFQSSTCNRFPFTDNNDLLMIRNSHLYPSLINANSTDDYFSSSDNSNMNHLVQKTLNKQPLSTINTLSDFTCFNNSSHLNLSTDYSITGLLGLTMAASNGFNTIYGNGYTFGGKSKNLNVLINDTLENFYIQQHQHQEHQEQHQRQQQEYLNFGFSHQRNQTILPMTPSSHHVQSPLPLHHHSNEHEKHSYYEQQQHQDNHNFVSCKQSQNFIVHNEYENQVDREDRMQLAQSSSFRPEVFKNCNGIIIDSALHRNDSNSLSETLSPSASSSPNSFILKTTTVMSKTTSIITEALSSQPQSFTSSSSSPTKLISSTPIHKHKLIEKTHFNIHRKSKLQNTEIKCKDFTKVITTNCSVIPSTDHSSLLTIKNSYGHIDNFIMNDNNKNELHSSSPPSSSFSSFNNDNNNELGFSFVLPNSNLPSKYLNRLTNRSSTINNPVNFMDSTSNLKSLLDLNQSVEQDRLPKFTGTELMLKMTCNETNTTYNNIEQDCLLNNGSVFIKDSYKDVFKSSNDLSKTYMSYFLPSSCSSPLLDHHPTHLTNNSSEFNTDIVKFPFYLMTTDKTNNSSYYTQTYANLDLNETDYITTEFFSRSLTDRININHNETISDEVTTSIDHISSDQCRNTPEFPSQYSLI</sequence>
<keyword evidence="4" id="KW-0805">Transcription regulation</keyword>
<feature type="compositionally biased region" description="Polar residues" evidence="8">
    <location>
        <begin position="511"/>
        <end position="520"/>
    </location>
</feature>
<keyword evidence="7" id="KW-0539">Nucleus</keyword>
<evidence type="ECO:0000256" key="6">
    <source>
        <dbReference type="ARBA" id="ARBA00023163"/>
    </source>
</evidence>
<accession>A0AAE1ZJB0</accession>
<dbReference type="GO" id="GO:0005634">
    <property type="term" value="C:nucleus"/>
    <property type="evidence" value="ECO:0007669"/>
    <property type="project" value="UniProtKB-SubCell"/>
</dbReference>
<dbReference type="InterPro" id="IPR043182">
    <property type="entry name" value="PAIRED_DNA-bd_dom"/>
</dbReference>
<evidence type="ECO:0000313" key="10">
    <source>
        <dbReference type="EMBL" id="KAK4475130.1"/>
    </source>
</evidence>
<dbReference type="FunFam" id="1.10.10.10:FF:000003">
    <property type="entry name" value="Paired box protein Pax-6"/>
    <property type="match status" value="1"/>
</dbReference>
<dbReference type="PROSITE" id="PS51057">
    <property type="entry name" value="PAIRED_2"/>
    <property type="match status" value="1"/>
</dbReference>
<keyword evidence="5" id="KW-0238">DNA-binding</keyword>
<keyword evidence="2" id="KW-0217">Developmental protein</keyword>
<evidence type="ECO:0000259" key="9">
    <source>
        <dbReference type="PROSITE" id="PS51057"/>
    </source>
</evidence>
<evidence type="ECO:0000313" key="11">
    <source>
        <dbReference type="Proteomes" id="UP001292079"/>
    </source>
</evidence>
<evidence type="ECO:0000256" key="3">
    <source>
        <dbReference type="ARBA" id="ARBA00022724"/>
    </source>
</evidence>
<feature type="region of interest" description="Disordered" evidence="8">
    <location>
        <begin position="31"/>
        <end position="51"/>
    </location>
</feature>
<evidence type="ECO:0000256" key="1">
    <source>
        <dbReference type="ARBA" id="ARBA00004123"/>
    </source>
</evidence>
<dbReference type="EMBL" id="JALJAT010000001">
    <property type="protein sequence ID" value="KAK4475130.1"/>
    <property type="molecule type" value="Genomic_DNA"/>
</dbReference>
<comment type="subcellular location">
    <subcellularLocation>
        <location evidence="1">Nucleus</location>
    </subcellularLocation>
</comment>
<feature type="region of interest" description="Disordered" evidence="8">
    <location>
        <begin position="974"/>
        <end position="1003"/>
    </location>
</feature>
<feature type="region of interest" description="Disordered" evidence="8">
    <location>
        <begin position="511"/>
        <end position="542"/>
    </location>
</feature>
<dbReference type="PANTHER" id="PTHR45636">
    <property type="entry name" value="PAIRED BOX PROTEIN PAX-6-RELATED-RELATED"/>
    <property type="match status" value="1"/>
</dbReference>
<dbReference type="SUPFAM" id="SSF46689">
    <property type="entry name" value="Homeodomain-like"/>
    <property type="match status" value="1"/>
</dbReference>
<feature type="compositionally biased region" description="Polar residues" evidence="8">
    <location>
        <begin position="526"/>
        <end position="540"/>
    </location>
</feature>
<reference evidence="10" key="2">
    <citation type="journal article" date="2023" name="Infect Dis Poverty">
        <title>Chromosome-scale genome of the human blood fluke Schistosoma mekongi and its implications for public health.</title>
        <authorList>
            <person name="Zhou M."/>
            <person name="Xu L."/>
            <person name="Xu D."/>
            <person name="Chen W."/>
            <person name="Khan J."/>
            <person name="Hu Y."/>
            <person name="Huang H."/>
            <person name="Wei H."/>
            <person name="Zhang Y."/>
            <person name="Chusongsang P."/>
            <person name="Tanasarnprasert K."/>
            <person name="Hu X."/>
            <person name="Limpanont Y."/>
            <person name="Lv Z."/>
        </authorList>
    </citation>
    <scope>NUCLEOTIDE SEQUENCE</scope>
    <source>
        <strain evidence="10">LV_2022a</strain>
    </source>
</reference>
<feature type="compositionally biased region" description="Basic and acidic residues" evidence="8">
    <location>
        <begin position="988"/>
        <end position="1003"/>
    </location>
</feature>
<protein>
    <recommendedName>
        <fullName evidence="9">Paired domain-containing protein</fullName>
    </recommendedName>
</protein>
<dbReference type="Pfam" id="PF00292">
    <property type="entry name" value="PAX"/>
    <property type="match status" value="1"/>
</dbReference>
<evidence type="ECO:0000256" key="8">
    <source>
        <dbReference type="SAM" id="MobiDB-lite"/>
    </source>
</evidence>
<dbReference type="GO" id="GO:0000981">
    <property type="term" value="F:DNA-binding transcription factor activity, RNA polymerase II-specific"/>
    <property type="evidence" value="ECO:0007669"/>
    <property type="project" value="TreeGrafter"/>
</dbReference>
<gene>
    <name evidence="10" type="ORF">MN116_000768</name>
</gene>
<dbReference type="InterPro" id="IPR009057">
    <property type="entry name" value="Homeodomain-like_sf"/>
</dbReference>
<dbReference type="Proteomes" id="UP001292079">
    <property type="component" value="Unassembled WGS sequence"/>
</dbReference>
<comment type="caution">
    <text evidence="10">The sequence shown here is derived from an EMBL/GenBank/DDBJ whole genome shotgun (WGS) entry which is preliminary data.</text>
</comment>
<organism evidence="10 11">
    <name type="scientific">Schistosoma mekongi</name>
    <name type="common">Parasitic worm</name>
    <dbReference type="NCBI Taxonomy" id="38744"/>
    <lineage>
        <taxon>Eukaryota</taxon>
        <taxon>Metazoa</taxon>
        <taxon>Spiralia</taxon>
        <taxon>Lophotrochozoa</taxon>
        <taxon>Platyhelminthes</taxon>
        <taxon>Trematoda</taxon>
        <taxon>Digenea</taxon>
        <taxon>Strigeidida</taxon>
        <taxon>Schistosomatoidea</taxon>
        <taxon>Schistosomatidae</taxon>
        <taxon>Schistosoma</taxon>
    </lineage>
</organism>
<name>A0AAE1ZJB0_SCHME</name>
<reference evidence="10" key="1">
    <citation type="submission" date="2022-04" db="EMBL/GenBank/DDBJ databases">
        <authorList>
            <person name="Xu L."/>
            <person name="Lv Z."/>
        </authorList>
    </citation>
    <scope>NUCLEOTIDE SEQUENCE</scope>
    <source>
        <strain evidence="10">LV_2022a</strain>
    </source>
</reference>
<dbReference type="Gene3D" id="1.10.10.10">
    <property type="entry name" value="Winged helix-like DNA-binding domain superfamily/Winged helix DNA-binding domain"/>
    <property type="match status" value="2"/>
</dbReference>